<dbReference type="SUPFAM" id="SSF48452">
    <property type="entry name" value="TPR-like"/>
    <property type="match status" value="1"/>
</dbReference>
<sequence>MRFSGPAIALAVVLGLVSSMGSGQKPDDQINPRSVALMQAGEAARRAGNLTGASDLIETALAVDPRNRGAYVALARVAQAQSLPGKAIRLYREALVLEPNDVTALGGQGEAMVQKGAVERAKLNLAKIKTICKATPCAPATALAAAITKGPPPAVVTAQATTVVPPKGKEAATVKP</sequence>
<reference evidence="2" key="1">
    <citation type="journal article" date="2019" name="Int. J. Syst. Evol. Microbiol.">
        <title>The Global Catalogue of Microorganisms (GCM) 10K type strain sequencing project: providing services to taxonomists for standard genome sequencing and annotation.</title>
        <authorList>
            <consortium name="The Broad Institute Genomics Platform"/>
            <consortium name="The Broad Institute Genome Sequencing Center for Infectious Disease"/>
            <person name="Wu L."/>
            <person name="Ma J."/>
        </authorList>
    </citation>
    <scope>NUCLEOTIDE SEQUENCE [LARGE SCALE GENOMIC DNA]</scope>
    <source>
        <strain evidence="2">CGMCC 1.12702</strain>
    </source>
</reference>
<dbReference type="RefSeq" id="WP_380928740.1">
    <property type="nucleotide sequence ID" value="NZ_JBHUGS010000002.1"/>
</dbReference>
<protein>
    <submittedName>
        <fullName evidence="1">Tetratricopeptide repeat protein</fullName>
    </submittedName>
</protein>
<evidence type="ECO:0000313" key="1">
    <source>
        <dbReference type="EMBL" id="MFD1950581.1"/>
    </source>
</evidence>
<name>A0ABW4TYI2_9SPHN</name>
<organism evidence="1 2">
    <name type="scientific">Sphingomonas arantia</name>
    <dbReference type="NCBI Taxonomy" id="1460676"/>
    <lineage>
        <taxon>Bacteria</taxon>
        <taxon>Pseudomonadati</taxon>
        <taxon>Pseudomonadota</taxon>
        <taxon>Alphaproteobacteria</taxon>
        <taxon>Sphingomonadales</taxon>
        <taxon>Sphingomonadaceae</taxon>
        <taxon>Sphingomonas</taxon>
    </lineage>
</organism>
<gene>
    <name evidence="1" type="ORF">ACFSGX_07360</name>
</gene>
<dbReference type="InterPro" id="IPR011990">
    <property type="entry name" value="TPR-like_helical_dom_sf"/>
</dbReference>
<comment type="caution">
    <text evidence="1">The sequence shown here is derived from an EMBL/GenBank/DDBJ whole genome shotgun (WGS) entry which is preliminary data.</text>
</comment>
<dbReference type="EMBL" id="JBHUGS010000002">
    <property type="protein sequence ID" value="MFD1950581.1"/>
    <property type="molecule type" value="Genomic_DNA"/>
</dbReference>
<keyword evidence="2" id="KW-1185">Reference proteome</keyword>
<evidence type="ECO:0000313" key="2">
    <source>
        <dbReference type="Proteomes" id="UP001597400"/>
    </source>
</evidence>
<accession>A0ABW4TYI2</accession>
<proteinExistence type="predicted"/>
<dbReference type="InterPro" id="IPR019734">
    <property type="entry name" value="TPR_rpt"/>
</dbReference>
<dbReference type="SMART" id="SM00028">
    <property type="entry name" value="TPR"/>
    <property type="match status" value="2"/>
</dbReference>
<dbReference type="Gene3D" id="1.25.40.10">
    <property type="entry name" value="Tetratricopeptide repeat domain"/>
    <property type="match status" value="1"/>
</dbReference>
<dbReference type="Proteomes" id="UP001597400">
    <property type="component" value="Unassembled WGS sequence"/>
</dbReference>